<feature type="region of interest" description="Disordered" evidence="2">
    <location>
        <begin position="1"/>
        <end position="21"/>
    </location>
</feature>
<evidence type="ECO:0000256" key="1">
    <source>
        <dbReference type="ARBA" id="ARBA00022801"/>
    </source>
</evidence>
<dbReference type="CDD" id="cd01309">
    <property type="entry name" value="Met_dep_hydrolase_C"/>
    <property type="match status" value="1"/>
</dbReference>
<dbReference type="InterPro" id="IPR032466">
    <property type="entry name" value="Metal_Hydrolase"/>
</dbReference>
<dbReference type="Pfam" id="PF01979">
    <property type="entry name" value="Amidohydro_1"/>
    <property type="match status" value="1"/>
</dbReference>
<dbReference type="Proteomes" id="UP001172155">
    <property type="component" value="Unassembled WGS sequence"/>
</dbReference>
<keyword evidence="3" id="KW-0812">Transmembrane</keyword>
<dbReference type="SUPFAM" id="SSF51556">
    <property type="entry name" value="Metallo-dependent hydrolases"/>
    <property type="match status" value="1"/>
</dbReference>
<keyword evidence="3" id="KW-0472">Membrane</keyword>
<gene>
    <name evidence="5" type="ORF">B0T18DRAFT_113008</name>
</gene>
<dbReference type="PANTHER" id="PTHR11113">
    <property type="entry name" value="N-ACETYLGLUCOSAMINE-6-PHOSPHATE DEACETYLASE"/>
    <property type="match status" value="1"/>
</dbReference>
<dbReference type="SUPFAM" id="SSF51338">
    <property type="entry name" value="Composite domain of metallo-dependent hydrolases"/>
    <property type="match status" value="1"/>
</dbReference>
<dbReference type="InterPro" id="IPR011059">
    <property type="entry name" value="Metal-dep_hydrolase_composite"/>
</dbReference>
<evidence type="ECO:0000256" key="2">
    <source>
        <dbReference type="SAM" id="MobiDB-lite"/>
    </source>
</evidence>
<evidence type="ECO:0000313" key="5">
    <source>
        <dbReference type="EMBL" id="KAK0749671.1"/>
    </source>
</evidence>
<keyword evidence="3" id="KW-1133">Transmembrane helix</keyword>
<dbReference type="GO" id="GO:0008448">
    <property type="term" value="F:N-acetylglucosamine-6-phosphate deacetylase activity"/>
    <property type="evidence" value="ECO:0007669"/>
    <property type="project" value="TreeGrafter"/>
</dbReference>
<dbReference type="PANTHER" id="PTHR11113:SF14">
    <property type="entry name" value="N-ACETYLGLUCOSAMINE-6-PHOSPHATE DEACETYLASE"/>
    <property type="match status" value="1"/>
</dbReference>
<dbReference type="Gene3D" id="3.20.20.140">
    <property type="entry name" value="Metal-dependent hydrolases"/>
    <property type="match status" value="2"/>
</dbReference>
<comment type="caution">
    <text evidence="5">The sequence shown here is derived from an EMBL/GenBank/DDBJ whole genome shotgun (WGS) entry which is preliminary data.</text>
</comment>
<feature type="compositionally biased region" description="Basic residues" evidence="2">
    <location>
        <begin position="993"/>
        <end position="1006"/>
    </location>
</feature>
<evidence type="ECO:0000259" key="4">
    <source>
        <dbReference type="Pfam" id="PF01979"/>
    </source>
</evidence>
<dbReference type="EMBL" id="JAUKUD010000003">
    <property type="protein sequence ID" value="KAK0749671.1"/>
    <property type="molecule type" value="Genomic_DNA"/>
</dbReference>
<organism evidence="5 6">
    <name type="scientific">Schizothecium vesticola</name>
    <dbReference type="NCBI Taxonomy" id="314040"/>
    <lineage>
        <taxon>Eukaryota</taxon>
        <taxon>Fungi</taxon>
        <taxon>Dikarya</taxon>
        <taxon>Ascomycota</taxon>
        <taxon>Pezizomycotina</taxon>
        <taxon>Sordariomycetes</taxon>
        <taxon>Sordariomycetidae</taxon>
        <taxon>Sordariales</taxon>
        <taxon>Schizotheciaceae</taxon>
        <taxon>Schizothecium</taxon>
    </lineage>
</organism>
<feature type="compositionally biased region" description="Pro residues" evidence="2">
    <location>
        <begin position="1107"/>
        <end position="1118"/>
    </location>
</feature>
<accession>A0AA40K896</accession>
<feature type="region of interest" description="Disordered" evidence="2">
    <location>
        <begin position="1107"/>
        <end position="1129"/>
    </location>
</feature>
<reference evidence="5" key="1">
    <citation type="submission" date="2023-06" db="EMBL/GenBank/DDBJ databases">
        <title>Genome-scale phylogeny and comparative genomics of the fungal order Sordariales.</title>
        <authorList>
            <consortium name="Lawrence Berkeley National Laboratory"/>
            <person name="Hensen N."/>
            <person name="Bonometti L."/>
            <person name="Westerberg I."/>
            <person name="Brannstrom I.O."/>
            <person name="Guillou S."/>
            <person name="Cros-Aarteil S."/>
            <person name="Calhoun S."/>
            <person name="Haridas S."/>
            <person name="Kuo A."/>
            <person name="Mondo S."/>
            <person name="Pangilinan J."/>
            <person name="Riley R."/>
            <person name="LaButti K."/>
            <person name="Andreopoulos B."/>
            <person name="Lipzen A."/>
            <person name="Chen C."/>
            <person name="Yanf M."/>
            <person name="Daum C."/>
            <person name="Ng V."/>
            <person name="Clum A."/>
            <person name="Steindorff A."/>
            <person name="Ohm R."/>
            <person name="Martin F."/>
            <person name="Silar P."/>
            <person name="Natvig D."/>
            <person name="Lalanne C."/>
            <person name="Gautier V."/>
            <person name="Ament-velasquez S.L."/>
            <person name="Kruys A."/>
            <person name="Hutchinson M.I."/>
            <person name="Powell A.J."/>
            <person name="Barry K."/>
            <person name="Miller A.N."/>
            <person name="Grigoriev I.V."/>
            <person name="Debuchy R."/>
            <person name="Gladieux P."/>
            <person name="Thoren M.H."/>
            <person name="Johannesson H."/>
        </authorList>
    </citation>
    <scope>NUCLEOTIDE SEQUENCE</scope>
    <source>
        <strain evidence="5">SMH3187-1</strain>
    </source>
</reference>
<evidence type="ECO:0000256" key="3">
    <source>
        <dbReference type="SAM" id="Phobius"/>
    </source>
</evidence>
<feature type="domain" description="Amidohydrolase-related" evidence="4">
    <location>
        <begin position="172"/>
        <end position="522"/>
    </location>
</feature>
<dbReference type="AlphaFoldDB" id="A0AA40K896"/>
<proteinExistence type="predicted"/>
<feature type="compositionally biased region" description="Low complexity" evidence="2">
    <location>
        <begin position="1119"/>
        <end position="1129"/>
    </location>
</feature>
<feature type="transmembrane region" description="Helical" evidence="3">
    <location>
        <begin position="30"/>
        <end position="47"/>
    </location>
</feature>
<name>A0AA40K896_9PEZI</name>
<feature type="region of interest" description="Disordered" evidence="2">
    <location>
        <begin position="993"/>
        <end position="1018"/>
    </location>
</feature>
<keyword evidence="6" id="KW-1185">Reference proteome</keyword>
<evidence type="ECO:0000313" key="6">
    <source>
        <dbReference type="Proteomes" id="UP001172155"/>
    </source>
</evidence>
<dbReference type="InterPro" id="IPR006680">
    <property type="entry name" value="Amidohydro-rel"/>
</dbReference>
<dbReference type="GO" id="GO:0006046">
    <property type="term" value="P:N-acetylglucosamine catabolic process"/>
    <property type="evidence" value="ECO:0007669"/>
    <property type="project" value="TreeGrafter"/>
</dbReference>
<keyword evidence="1" id="KW-0378">Hydrolase</keyword>
<sequence>MNSKDGPPSYSAAVQQPPPWRRGKMRRMRAVRLAVVACIVFIAFAQWRQLSAPKAPAAHMTIHGLSVKQLEKDVDTCTKLRKTPRNPVGLGRDRNARYIDGHAPTLIKNATVWVGEPAKGTSAEDARKGKGWGWTAADVYLEHGLIKRVGSSIDVSSVPEDAIVFNANGRPLTAGVIDMHSHAGVNQLPSLTGNEDTNEVSGDITPFVRSIDGIKPNDFQIQVIKSGGVTTSLVLPGSANNMGGEAYVIKHAVGKPDGRNETSAEDMLADPDRNWRFMKMACGENPKRVYGKIGRGPTSRMGESWEFRHAFEQATKLVREQDDWCDAAAAAGLDGVKGYLPQELRWESLGALLRDQVRLNTHCYTIPDLEAFVDHTNEFKFKVQAFHHAHETYLVPEILRRAYGGVPPASALFADNMWYKVEAYLGSEYAGKYLYDNGLTPIYVSDNPVLNAQHVLFEAAKAYKYGLPYHAALSSVTSAPAERLGFEDRLGKIKPGFDADIVVWDSDPLSVGATPVQVWIDGTAQFEDPVQLKKPVTTLIVPDEDLSRVVEEPTSMKNVIFTGVSTVLITPKGVPALSAGKSRDVVFSDGKITCIGLCTAELERASTDKTPVIDLKNGYLTSSLTAFGSTIGLNAIDAESDTDNGADGPSVFSRGEDGLALNDKKLRVAHAYGVTTAISAPKFSGGATHHGVSVGFRTGARNVLDKDAVFAPDVAVHYTLDPSSKRDDTPSISSAVGALRRKLLEAAALKEPPADVYSEQAYLQKVLNGSIPLAITVHSADVIASVLKVKKTVERASNSTIRLVIIGGAESWLVAKELAEAEVGVVLAPLQAYAVTWDQRRSLSGAPLTNGTAIDRLLDAGVTTAIGTAEDWEVRDLALMAGTVYKNGGGRLSEKGALDLLLASPPPPRCPSFGSIRTTIPGLIRSLNGTSGRSGSALPLSLARRVISGLAPVGFVPVVLVLVASFFCESTCSPQNFDCTAWACSGSTPGVRRARARNSGTGRRRSWRPDSVGARSDVSRGGVPDYYPTVLLSHVAGTLSSTSGSSLLGSTTRNSSANRIVFRPGAASARHGFTHATTTVLHRLPPAGSNTCFSVLVSALCRNGTYPPFPPPPTPTPSPSRSAIARPRIQSFSTDRLVLISRDSFIRPASCPARSRAASDPARSTR</sequence>
<protein>
    <recommendedName>
        <fullName evidence="4">Amidohydrolase-related domain-containing protein</fullName>
    </recommendedName>
</protein>